<feature type="non-terminal residue" evidence="1">
    <location>
        <position position="358"/>
    </location>
</feature>
<sequence>NSQLRNRKAKMSVNLKHFNFTLSHSSAENEKQRKNKIASERNKEFLKDQIDLNSPKISEFQKMRLVIQHFDNVKQFKPGYIGKERKKKLEQLINAATQFSDDYNFQYRFLIIALRLSMLENNLADLNILKLAVKAFKKFSHEEIIFSTAIELLHSQSKILNLRENCEDYFFNCVLDSVTKYPRIDQHLLLKCYEILIVLFDRKCLDLPVDSKWLVENGTNCLILSRNWAKSTNQTNTYHFIHFLLILSRHKQFLPFLSSKLKLLLDGFGDFLLEILNLFENMLNVSDPGVFPENSDEFLKAMTHILLCNASRAEIFIKTITLFLRCYPIFNEKLTEENFIKRLISIVKLHFDRKLILP</sequence>
<organism evidence="1 2">
    <name type="scientific">Bonamia ostreae</name>
    <dbReference type="NCBI Taxonomy" id="126728"/>
    <lineage>
        <taxon>Eukaryota</taxon>
        <taxon>Sar</taxon>
        <taxon>Rhizaria</taxon>
        <taxon>Endomyxa</taxon>
        <taxon>Ascetosporea</taxon>
        <taxon>Haplosporida</taxon>
        <taxon>Bonamia</taxon>
    </lineage>
</organism>
<keyword evidence="2" id="KW-1185">Reference proteome</keyword>
<comment type="caution">
    <text evidence="1">The sequence shown here is derived from an EMBL/GenBank/DDBJ whole genome shotgun (WGS) entry which is preliminary data.</text>
</comment>
<gene>
    <name evidence="1" type="ORF">MHBO_002614</name>
</gene>
<feature type="non-terminal residue" evidence="1">
    <location>
        <position position="1"/>
    </location>
</feature>
<name>A0ABV2ANN9_9EUKA</name>
<dbReference type="EMBL" id="JBDODL010001016">
    <property type="protein sequence ID" value="MES1921008.1"/>
    <property type="molecule type" value="Genomic_DNA"/>
</dbReference>
<evidence type="ECO:0000313" key="1">
    <source>
        <dbReference type="EMBL" id="MES1921008.1"/>
    </source>
</evidence>
<protein>
    <submittedName>
        <fullName evidence="1">Uncharacterized protein</fullName>
    </submittedName>
</protein>
<dbReference type="Proteomes" id="UP001439008">
    <property type="component" value="Unassembled WGS sequence"/>
</dbReference>
<accession>A0ABV2ANN9</accession>
<proteinExistence type="predicted"/>
<reference evidence="1 2" key="1">
    <citation type="journal article" date="2024" name="BMC Biol.">
        <title>Comparative genomics of Ascetosporea gives new insight into the evolutionary basis for animal parasitism in Rhizaria.</title>
        <authorList>
            <person name="Hiltunen Thoren M."/>
            <person name="Onut-Brannstrom I."/>
            <person name="Alfjorden A."/>
            <person name="Peckova H."/>
            <person name="Swords F."/>
            <person name="Hooper C."/>
            <person name="Holzer A.S."/>
            <person name="Bass D."/>
            <person name="Burki F."/>
        </authorList>
    </citation>
    <scope>NUCLEOTIDE SEQUENCE [LARGE SCALE GENOMIC DNA]</scope>
    <source>
        <strain evidence="1">20-A016</strain>
    </source>
</reference>
<evidence type="ECO:0000313" key="2">
    <source>
        <dbReference type="Proteomes" id="UP001439008"/>
    </source>
</evidence>